<protein>
    <submittedName>
        <fullName evidence="1">Uncharacterized protein</fullName>
    </submittedName>
</protein>
<keyword evidence="2" id="KW-1185">Reference proteome</keyword>
<dbReference type="EMBL" id="JAIWYP010000006">
    <property type="protein sequence ID" value="KAH3807978.1"/>
    <property type="molecule type" value="Genomic_DNA"/>
</dbReference>
<sequence>MYKLFSEALHNTHQCTSSSASRYKIFTNEQALQRGVTQYSPMNKLFSEALHNTHQCISSSARRYTVLTNVKALQQGVKQNAPIYRPSQRGVTQYSPMYKLFSEALHNTYQCTSS</sequence>
<dbReference type="Proteomes" id="UP000828390">
    <property type="component" value="Unassembled WGS sequence"/>
</dbReference>
<reference evidence="1" key="1">
    <citation type="journal article" date="2019" name="bioRxiv">
        <title>The Genome of the Zebra Mussel, Dreissena polymorpha: A Resource for Invasive Species Research.</title>
        <authorList>
            <person name="McCartney M.A."/>
            <person name="Auch B."/>
            <person name="Kono T."/>
            <person name="Mallez S."/>
            <person name="Zhang Y."/>
            <person name="Obille A."/>
            <person name="Becker A."/>
            <person name="Abrahante J.E."/>
            <person name="Garbe J."/>
            <person name="Badalamenti J.P."/>
            <person name="Herman A."/>
            <person name="Mangelson H."/>
            <person name="Liachko I."/>
            <person name="Sullivan S."/>
            <person name="Sone E.D."/>
            <person name="Koren S."/>
            <person name="Silverstein K.A.T."/>
            <person name="Beckman K.B."/>
            <person name="Gohl D.M."/>
        </authorList>
    </citation>
    <scope>NUCLEOTIDE SEQUENCE</scope>
    <source>
        <strain evidence="1">Duluth1</strain>
        <tissue evidence="1">Whole animal</tissue>
    </source>
</reference>
<proteinExistence type="predicted"/>
<reference evidence="1" key="2">
    <citation type="submission" date="2020-11" db="EMBL/GenBank/DDBJ databases">
        <authorList>
            <person name="McCartney M.A."/>
            <person name="Auch B."/>
            <person name="Kono T."/>
            <person name="Mallez S."/>
            <person name="Becker A."/>
            <person name="Gohl D.M."/>
            <person name="Silverstein K.A.T."/>
            <person name="Koren S."/>
            <person name="Bechman K.B."/>
            <person name="Herman A."/>
            <person name="Abrahante J.E."/>
            <person name="Garbe J."/>
        </authorList>
    </citation>
    <scope>NUCLEOTIDE SEQUENCE</scope>
    <source>
        <strain evidence="1">Duluth1</strain>
        <tissue evidence="1">Whole animal</tissue>
    </source>
</reference>
<gene>
    <name evidence="1" type="ORF">DPMN_136326</name>
</gene>
<name>A0A9D4JGL5_DREPO</name>
<organism evidence="1 2">
    <name type="scientific">Dreissena polymorpha</name>
    <name type="common">Zebra mussel</name>
    <name type="synonym">Mytilus polymorpha</name>
    <dbReference type="NCBI Taxonomy" id="45954"/>
    <lineage>
        <taxon>Eukaryota</taxon>
        <taxon>Metazoa</taxon>
        <taxon>Spiralia</taxon>
        <taxon>Lophotrochozoa</taxon>
        <taxon>Mollusca</taxon>
        <taxon>Bivalvia</taxon>
        <taxon>Autobranchia</taxon>
        <taxon>Heteroconchia</taxon>
        <taxon>Euheterodonta</taxon>
        <taxon>Imparidentia</taxon>
        <taxon>Neoheterodontei</taxon>
        <taxon>Myida</taxon>
        <taxon>Dreissenoidea</taxon>
        <taxon>Dreissenidae</taxon>
        <taxon>Dreissena</taxon>
    </lineage>
</organism>
<evidence type="ECO:0000313" key="2">
    <source>
        <dbReference type="Proteomes" id="UP000828390"/>
    </source>
</evidence>
<evidence type="ECO:0000313" key="1">
    <source>
        <dbReference type="EMBL" id="KAH3807978.1"/>
    </source>
</evidence>
<accession>A0A9D4JGL5</accession>
<comment type="caution">
    <text evidence="1">The sequence shown here is derived from an EMBL/GenBank/DDBJ whole genome shotgun (WGS) entry which is preliminary data.</text>
</comment>
<dbReference type="AlphaFoldDB" id="A0A9D4JGL5"/>